<dbReference type="PANTHER" id="PTHR46098">
    <property type="entry name" value="TRNA (CYTOSINE(38)-C(5))-METHYLTRANSFERASE"/>
    <property type="match status" value="1"/>
</dbReference>
<dbReference type="GO" id="GO:0008168">
    <property type="term" value="F:methyltransferase activity"/>
    <property type="evidence" value="ECO:0007669"/>
    <property type="project" value="UniProtKB-KW"/>
</dbReference>
<proteinExistence type="inferred from homology"/>
<evidence type="ECO:0000256" key="2">
    <source>
        <dbReference type="ARBA" id="ARBA00022603"/>
    </source>
</evidence>
<dbReference type="PROSITE" id="PS00094">
    <property type="entry name" value="C5_MTASE_1"/>
    <property type="match status" value="1"/>
</dbReference>
<keyword evidence="8" id="KW-1185">Reference proteome</keyword>
<evidence type="ECO:0000256" key="1">
    <source>
        <dbReference type="ARBA" id="ARBA00011975"/>
    </source>
</evidence>
<comment type="similarity">
    <text evidence="6">Belongs to the class I-like SAM-binding methyltransferase superfamily. C5-methyltransferase family.</text>
</comment>
<dbReference type="PROSITE" id="PS51679">
    <property type="entry name" value="SAM_MT_C5"/>
    <property type="match status" value="1"/>
</dbReference>
<keyword evidence="5" id="KW-0680">Restriction system</keyword>
<accession>A0ABT1S2A9</accession>
<dbReference type="EMBL" id="JANFZH010000037">
    <property type="protein sequence ID" value="MCQ4841074.1"/>
    <property type="molecule type" value="Genomic_DNA"/>
</dbReference>
<protein>
    <recommendedName>
        <fullName evidence="1">DNA (cytosine-5-)-methyltransferase</fullName>
        <ecNumber evidence="1">2.1.1.37</ecNumber>
    </recommendedName>
</protein>
<dbReference type="RefSeq" id="WP_256192227.1">
    <property type="nucleotide sequence ID" value="NZ_JANFZG010000037.1"/>
</dbReference>
<evidence type="ECO:0000313" key="7">
    <source>
        <dbReference type="EMBL" id="MCQ4841074.1"/>
    </source>
</evidence>
<sequence>MPTLGSLFDGIGGFPLAALHNGITPLWASEIEPFPIEVTRLRFPDMLHVGDITKLNGADLPPVDIITGGSPCQDLSVAGARAGLAGARSGLFMEQVRIVKEMRNADERRGRTAHAVRPRYMCWENVPGVFSSAEGEDFRIVLEEIVRVKDSTCSVPGPDSGTWESAGAIILGDQFSLAWRVLDAQYWGVAQRRKRIFLVADFAGRSAPKILFEQDSLSGNPAQGTNSWKGAATAAKGSTETPGRIAAAGFSAGAGSSAGGIGYGEEVAPTLKGTASGNCMPSILCLSDQGGSAMACSEDLVAALRAQEHGHQPLVFENHGIDARYTGPHKVAPTMSARYGTGGNNVPLVAQKDDTFCITGNAIDRQPMNGGNGIGYQRGIAYTLTATDHHAVFSWQRVDVFRDDAVVSTQSACQHKDATDLVMNLGEPDNSPSAGKDAAVLLIRRLTPLECERLQGFPDGWTDIEGASDSARYKALGNSVAIPCVDYVLQGVAWAIAAQAN</sequence>
<keyword evidence="4 6" id="KW-0949">S-adenosyl-L-methionine</keyword>
<evidence type="ECO:0000256" key="4">
    <source>
        <dbReference type="ARBA" id="ARBA00022691"/>
    </source>
</evidence>
<evidence type="ECO:0000256" key="5">
    <source>
        <dbReference type="ARBA" id="ARBA00022747"/>
    </source>
</evidence>
<feature type="active site" evidence="6">
    <location>
        <position position="72"/>
    </location>
</feature>
<dbReference type="Pfam" id="PF00145">
    <property type="entry name" value="DNA_methylase"/>
    <property type="match status" value="2"/>
</dbReference>
<comment type="caution">
    <text evidence="7">The sequence shown here is derived from an EMBL/GenBank/DDBJ whole genome shotgun (WGS) entry which is preliminary data.</text>
</comment>
<keyword evidence="3 6" id="KW-0808">Transferase</keyword>
<dbReference type="EC" id="2.1.1.37" evidence="1"/>
<dbReference type="InterPro" id="IPR029063">
    <property type="entry name" value="SAM-dependent_MTases_sf"/>
</dbReference>
<dbReference type="Gene3D" id="3.40.50.150">
    <property type="entry name" value="Vaccinia Virus protein VP39"/>
    <property type="match status" value="1"/>
</dbReference>
<evidence type="ECO:0000256" key="3">
    <source>
        <dbReference type="ARBA" id="ARBA00022679"/>
    </source>
</evidence>
<dbReference type="PRINTS" id="PR00105">
    <property type="entry name" value="C5METTRFRASE"/>
</dbReference>
<gene>
    <name evidence="7" type="ORF">NE695_14255</name>
</gene>
<dbReference type="PANTHER" id="PTHR46098:SF1">
    <property type="entry name" value="TRNA (CYTOSINE(38)-C(5))-METHYLTRANSFERASE"/>
    <property type="match status" value="1"/>
</dbReference>
<organism evidence="7 8">
    <name type="scientific">Neglectibacter timonensis</name>
    <dbReference type="NCBI Taxonomy" id="1776382"/>
    <lineage>
        <taxon>Bacteria</taxon>
        <taxon>Bacillati</taxon>
        <taxon>Bacillota</taxon>
        <taxon>Clostridia</taxon>
        <taxon>Eubacteriales</taxon>
        <taxon>Oscillospiraceae</taxon>
        <taxon>Neglectibacter</taxon>
    </lineage>
</organism>
<dbReference type="GO" id="GO:0032259">
    <property type="term" value="P:methylation"/>
    <property type="evidence" value="ECO:0007669"/>
    <property type="project" value="UniProtKB-KW"/>
</dbReference>
<evidence type="ECO:0000256" key="6">
    <source>
        <dbReference type="PROSITE-ProRule" id="PRU01016"/>
    </source>
</evidence>
<dbReference type="Gene3D" id="3.90.120.30">
    <property type="match status" value="1"/>
</dbReference>
<name>A0ABT1S2A9_9FIRM</name>
<evidence type="ECO:0000313" key="8">
    <source>
        <dbReference type="Proteomes" id="UP001524473"/>
    </source>
</evidence>
<dbReference type="InterPro" id="IPR018117">
    <property type="entry name" value="C5_DNA_meth_AS"/>
</dbReference>
<keyword evidence="2 6" id="KW-0489">Methyltransferase</keyword>
<dbReference type="InterPro" id="IPR001525">
    <property type="entry name" value="C5_MeTfrase"/>
</dbReference>
<dbReference type="InterPro" id="IPR050750">
    <property type="entry name" value="C5-MTase"/>
</dbReference>
<reference evidence="7 8" key="1">
    <citation type="submission" date="2022-06" db="EMBL/GenBank/DDBJ databases">
        <title>Isolation of gut microbiota from human fecal samples.</title>
        <authorList>
            <person name="Pamer E.G."/>
            <person name="Barat B."/>
            <person name="Waligurski E."/>
            <person name="Medina S."/>
            <person name="Paddock L."/>
            <person name="Mostad J."/>
        </authorList>
    </citation>
    <scope>NUCLEOTIDE SEQUENCE [LARGE SCALE GENOMIC DNA]</scope>
    <source>
        <strain evidence="7 8">DFI.9.73</strain>
    </source>
</reference>
<dbReference type="Proteomes" id="UP001524473">
    <property type="component" value="Unassembled WGS sequence"/>
</dbReference>
<dbReference type="SUPFAM" id="SSF53335">
    <property type="entry name" value="S-adenosyl-L-methionine-dependent methyltransferases"/>
    <property type="match status" value="1"/>
</dbReference>